<feature type="compositionally biased region" description="Basic residues" evidence="1">
    <location>
        <begin position="45"/>
        <end position="60"/>
    </location>
</feature>
<dbReference type="AlphaFoldDB" id="A0AAW2Z948"/>
<reference evidence="2 3" key="1">
    <citation type="submission" date="2024-03" db="EMBL/GenBank/DDBJ databases">
        <title>The Acrasis kona genome and developmental transcriptomes reveal deep origins of eukaryotic multicellular pathways.</title>
        <authorList>
            <person name="Sheikh S."/>
            <person name="Fu C.-J."/>
            <person name="Brown M.W."/>
            <person name="Baldauf S.L."/>
        </authorList>
    </citation>
    <scope>NUCLEOTIDE SEQUENCE [LARGE SCALE GENOMIC DNA]</scope>
    <source>
        <strain evidence="2 3">ATCC MYA-3509</strain>
    </source>
</reference>
<keyword evidence="3" id="KW-1185">Reference proteome</keyword>
<protein>
    <submittedName>
        <fullName evidence="2">Uncharacterized protein</fullName>
    </submittedName>
</protein>
<accession>A0AAW2Z948</accession>
<feature type="region of interest" description="Disordered" evidence="1">
    <location>
        <begin position="1"/>
        <end position="60"/>
    </location>
</feature>
<proteinExistence type="predicted"/>
<name>A0AAW2Z948_9EUKA</name>
<evidence type="ECO:0000313" key="2">
    <source>
        <dbReference type="EMBL" id="KAL0486362.1"/>
    </source>
</evidence>
<evidence type="ECO:0000313" key="3">
    <source>
        <dbReference type="Proteomes" id="UP001431209"/>
    </source>
</evidence>
<sequence length="171" mass="19963">MPRKIKKAPRKIDTDSDTDSNPGIEQMLRLYRDKQRSGQFQFPKGRSKKSNKTKKTKHTKLGTISVDQVRRFYNEHPFCQSKWNWHKHDVSPKIKHLHSEDNPLPDPIINTGVCDYNIPRTLLLFKKISASYADCRDTTCMHDKNCTAKIMILTHRSREGIIACDVCPRIW</sequence>
<dbReference type="EMBL" id="JAOPGA020001227">
    <property type="protein sequence ID" value="KAL0486362.1"/>
    <property type="molecule type" value="Genomic_DNA"/>
</dbReference>
<organism evidence="2 3">
    <name type="scientific">Acrasis kona</name>
    <dbReference type="NCBI Taxonomy" id="1008807"/>
    <lineage>
        <taxon>Eukaryota</taxon>
        <taxon>Discoba</taxon>
        <taxon>Heterolobosea</taxon>
        <taxon>Tetramitia</taxon>
        <taxon>Eutetramitia</taxon>
        <taxon>Acrasidae</taxon>
        <taxon>Acrasis</taxon>
    </lineage>
</organism>
<dbReference type="Proteomes" id="UP001431209">
    <property type="component" value="Unassembled WGS sequence"/>
</dbReference>
<evidence type="ECO:0000256" key="1">
    <source>
        <dbReference type="SAM" id="MobiDB-lite"/>
    </source>
</evidence>
<gene>
    <name evidence="2" type="ORF">AKO1_001987</name>
</gene>
<comment type="caution">
    <text evidence="2">The sequence shown here is derived from an EMBL/GenBank/DDBJ whole genome shotgun (WGS) entry which is preliminary data.</text>
</comment>